<sequence length="497" mass="52740">MRKMSTTMTRKKSRMKRSIEMLEYFEQENTPVQSAGTFKTPEGSDHGFLPPKESGNIPSSTVKPKTKAATNKPSLLGKNKPQSRESTTGRIGAGNVTVSQKGEMHKQKNPEKPSIRIVEKRKVTHNGEDQEKSGIDRNTEMYAGVSTAMLFFAEASGSGSGEGPEDSWTSTVEPAPQTIFMPDSTMKQTSPESTGGTEGESLRTEPTVSSLTEIPTDTNAVSYTATDKTSVSTAETSTIVVTTAEASSLLAISTETSPVYDPTTGEISTAVEIITETSFTAAETSPVVDTTVETSSLPKVSIETSPVVDTTEETSSLPKVSIETSPVVDTTEETSSLPKVSIETSPVVDTTEETSSLPKVSIETSPVVDTTEETASLPKVSIETSPVVDTTVETSSLPKISIETSPVVDTTSETSSLPKVSIETSPVVKTYETTGAVSSTTATVPVIDTTLGKVSATPPTIRPVSSLLPHTTEQEIAKQLSPNIVESQYFLCDPAFI</sequence>
<evidence type="ECO:0000313" key="3">
    <source>
        <dbReference type="Proteomes" id="UP001176940"/>
    </source>
</evidence>
<feature type="compositionally biased region" description="Polar residues" evidence="1">
    <location>
        <begin position="56"/>
        <end position="73"/>
    </location>
</feature>
<name>A0ABN9MG87_9NEOB</name>
<reference evidence="2" key="1">
    <citation type="submission" date="2023-07" db="EMBL/GenBank/DDBJ databases">
        <authorList>
            <person name="Stuckert A."/>
        </authorList>
    </citation>
    <scope>NUCLEOTIDE SEQUENCE</scope>
</reference>
<feature type="compositionally biased region" description="Basic and acidic residues" evidence="1">
    <location>
        <begin position="102"/>
        <end position="112"/>
    </location>
</feature>
<dbReference type="EMBL" id="CAUEEQ010069860">
    <property type="protein sequence ID" value="CAJ0965809.1"/>
    <property type="molecule type" value="Genomic_DNA"/>
</dbReference>
<feature type="region of interest" description="Disordered" evidence="1">
    <location>
        <begin position="27"/>
        <end position="112"/>
    </location>
</feature>
<feature type="compositionally biased region" description="Polar residues" evidence="1">
    <location>
        <begin position="27"/>
        <end position="37"/>
    </location>
</feature>
<proteinExistence type="predicted"/>
<protein>
    <submittedName>
        <fullName evidence="2">Uncharacterized protein</fullName>
    </submittedName>
</protein>
<feature type="compositionally biased region" description="Polar residues" evidence="1">
    <location>
        <begin position="185"/>
        <end position="195"/>
    </location>
</feature>
<comment type="caution">
    <text evidence="2">The sequence shown here is derived from an EMBL/GenBank/DDBJ whole genome shotgun (WGS) entry which is preliminary data.</text>
</comment>
<feature type="compositionally biased region" description="Polar residues" evidence="1">
    <location>
        <begin position="304"/>
        <end position="368"/>
    </location>
</feature>
<organism evidence="2 3">
    <name type="scientific">Ranitomeya imitator</name>
    <name type="common">mimic poison frog</name>
    <dbReference type="NCBI Taxonomy" id="111125"/>
    <lineage>
        <taxon>Eukaryota</taxon>
        <taxon>Metazoa</taxon>
        <taxon>Chordata</taxon>
        <taxon>Craniata</taxon>
        <taxon>Vertebrata</taxon>
        <taxon>Euteleostomi</taxon>
        <taxon>Amphibia</taxon>
        <taxon>Batrachia</taxon>
        <taxon>Anura</taxon>
        <taxon>Neobatrachia</taxon>
        <taxon>Hyloidea</taxon>
        <taxon>Dendrobatidae</taxon>
        <taxon>Dendrobatinae</taxon>
        <taxon>Ranitomeya</taxon>
    </lineage>
</organism>
<evidence type="ECO:0000256" key="1">
    <source>
        <dbReference type="SAM" id="MobiDB-lite"/>
    </source>
</evidence>
<gene>
    <name evidence="2" type="ORF">RIMI_LOCUS20655134</name>
</gene>
<feature type="region of interest" description="Disordered" evidence="1">
    <location>
        <begin position="304"/>
        <end position="375"/>
    </location>
</feature>
<keyword evidence="3" id="KW-1185">Reference proteome</keyword>
<evidence type="ECO:0000313" key="2">
    <source>
        <dbReference type="EMBL" id="CAJ0965809.1"/>
    </source>
</evidence>
<dbReference type="Proteomes" id="UP001176940">
    <property type="component" value="Unassembled WGS sequence"/>
</dbReference>
<accession>A0ABN9MG87</accession>
<feature type="region of interest" description="Disordered" evidence="1">
    <location>
        <begin position="181"/>
        <end position="210"/>
    </location>
</feature>